<comment type="caution">
    <text evidence="1">The sequence shown here is derived from an EMBL/GenBank/DDBJ whole genome shotgun (WGS) entry which is preliminary data.</text>
</comment>
<evidence type="ECO:0000313" key="1">
    <source>
        <dbReference type="EMBL" id="KAJ3737796.1"/>
    </source>
</evidence>
<protein>
    <submittedName>
        <fullName evidence="1">Uncharacterized protein</fullName>
    </submittedName>
</protein>
<gene>
    <name evidence="1" type="ORF">DFJ43DRAFT_1135477</name>
</gene>
<reference evidence="1" key="1">
    <citation type="submission" date="2022-08" db="EMBL/GenBank/DDBJ databases">
        <authorList>
            <consortium name="DOE Joint Genome Institute"/>
            <person name="Min B."/>
            <person name="Sierra-Patev S."/>
            <person name="Naranjo-Ortiz M."/>
            <person name="Looney B."/>
            <person name="Konkel Z."/>
            <person name="Slot J.C."/>
            <person name="Sakamoto Y."/>
            <person name="Steenwyk J.L."/>
            <person name="Rokas A."/>
            <person name="Carro J."/>
            <person name="Camarero S."/>
            <person name="Ferreira P."/>
            <person name="Molpeceres G."/>
            <person name="Ruiz-duenas F.J."/>
            <person name="Serrano A."/>
            <person name="Henrissat B."/>
            <person name="Drula E."/>
            <person name="Hughes K.W."/>
            <person name="Mata J.L."/>
            <person name="Ishikawa N.K."/>
            <person name="Vargas-Isla R."/>
            <person name="Ushijima S."/>
            <person name="Smith C.A."/>
            <person name="Ahrendt S."/>
            <person name="Andreopoulos W."/>
            <person name="He G."/>
            <person name="LaButti K."/>
            <person name="Lipzen A."/>
            <person name="Ng V."/>
            <person name="Riley R."/>
            <person name="Sandor L."/>
            <person name="Barry K."/>
            <person name="Martinez A.T."/>
            <person name="Xiao Y."/>
            <person name="Gibbons J.G."/>
            <person name="Terashima K."/>
            <person name="Hibbett D.S."/>
            <person name="Grigoriev I.V."/>
        </authorList>
    </citation>
    <scope>NUCLEOTIDE SEQUENCE</scope>
    <source>
        <strain evidence="1">ET3784</strain>
    </source>
</reference>
<sequence>MRCFFSILPYLCRFTFISPHRWPVSVKTRSLPKRYSAPAMQLLLRPVLFMGLLFIVKTFATPVCTRALPSSDSNSGFCNVGKVPANSPSIHSRALDGTKKVIETRLTLYAPFWPDESDISEEFAVKIYNATQIILPLLVPVHPISDSLNIPVNSENLAFKVNEFLYFGTSEDNDFSLVVDLSHNGQKIDTEIRFQQRTFQSQSLKAGDLFGYATYRRHHFLRETCFKFRNGFYQQPGDEYMTRFPELEITKVRAVKARKYDDLVFTFEENPDQDKKSGQSVPDLLKKAWGKMGGRGGAGPSGS</sequence>
<dbReference type="AlphaFoldDB" id="A0AA38JY74"/>
<accession>A0AA38JY74</accession>
<name>A0AA38JY74_9AGAR</name>
<proteinExistence type="predicted"/>
<dbReference type="Proteomes" id="UP001176059">
    <property type="component" value="Unassembled WGS sequence"/>
</dbReference>
<organism evidence="1 2">
    <name type="scientific">Lentinula guzmanii</name>
    <dbReference type="NCBI Taxonomy" id="2804957"/>
    <lineage>
        <taxon>Eukaryota</taxon>
        <taxon>Fungi</taxon>
        <taxon>Dikarya</taxon>
        <taxon>Basidiomycota</taxon>
        <taxon>Agaricomycotina</taxon>
        <taxon>Agaricomycetes</taxon>
        <taxon>Agaricomycetidae</taxon>
        <taxon>Agaricales</taxon>
        <taxon>Marasmiineae</taxon>
        <taxon>Omphalotaceae</taxon>
        <taxon>Lentinula</taxon>
    </lineage>
</organism>
<keyword evidence="2" id="KW-1185">Reference proteome</keyword>
<dbReference type="EMBL" id="JANVFO010000001">
    <property type="protein sequence ID" value="KAJ3737796.1"/>
    <property type="molecule type" value="Genomic_DNA"/>
</dbReference>
<evidence type="ECO:0000313" key="2">
    <source>
        <dbReference type="Proteomes" id="UP001176059"/>
    </source>
</evidence>
<reference evidence="1" key="2">
    <citation type="journal article" date="2023" name="Proc. Natl. Acad. Sci. U.S.A.">
        <title>A global phylogenomic analysis of the shiitake genus Lentinula.</title>
        <authorList>
            <person name="Sierra-Patev S."/>
            <person name="Min B."/>
            <person name="Naranjo-Ortiz M."/>
            <person name="Looney B."/>
            <person name="Konkel Z."/>
            <person name="Slot J.C."/>
            <person name="Sakamoto Y."/>
            <person name="Steenwyk J.L."/>
            <person name="Rokas A."/>
            <person name="Carro J."/>
            <person name="Camarero S."/>
            <person name="Ferreira P."/>
            <person name="Molpeceres G."/>
            <person name="Ruiz-Duenas F.J."/>
            <person name="Serrano A."/>
            <person name="Henrissat B."/>
            <person name="Drula E."/>
            <person name="Hughes K.W."/>
            <person name="Mata J.L."/>
            <person name="Ishikawa N.K."/>
            <person name="Vargas-Isla R."/>
            <person name="Ushijima S."/>
            <person name="Smith C.A."/>
            <person name="Donoghue J."/>
            <person name="Ahrendt S."/>
            <person name="Andreopoulos W."/>
            <person name="He G."/>
            <person name="LaButti K."/>
            <person name="Lipzen A."/>
            <person name="Ng V."/>
            <person name="Riley R."/>
            <person name="Sandor L."/>
            <person name="Barry K."/>
            <person name="Martinez A.T."/>
            <person name="Xiao Y."/>
            <person name="Gibbons J.G."/>
            <person name="Terashima K."/>
            <person name="Grigoriev I.V."/>
            <person name="Hibbett D."/>
        </authorList>
    </citation>
    <scope>NUCLEOTIDE SEQUENCE</scope>
    <source>
        <strain evidence="1">ET3784</strain>
    </source>
</reference>